<sequence length="94" mass="10426">MELLWPGCGRGLIEGWLTAAERDQARRLGRERYGSNHTPMGGTVEEAEVVAMQVAARQNLRRARERWAASQGLSWWAACRLIREAEGVACDAAS</sequence>
<name>A0ABN2NNU5_9PSEU</name>
<keyword evidence="2" id="KW-1185">Reference proteome</keyword>
<evidence type="ECO:0000313" key="2">
    <source>
        <dbReference type="Proteomes" id="UP001500449"/>
    </source>
</evidence>
<dbReference type="Proteomes" id="UP001500449">
    <property type="component" value="Unassembled WGS sequence"/>
</dbReference>
<comment type="caution">
    <text evidence="1">The sequence shown here is derived from an EMBL/GenBank/DDBJ whole genome shotgun (WGS) entry which is preliminary data.</text>
</comment>
<protein>
    <submittedName>
        <fullName evidence="1">Uncharacterized protein</fullName>
    </submittedName>
</protein>
<reference evidence="1 2" key="1">
    <citation type="journal article" date="2019" name="Int. J. Syst. Evol. Microbiol.">
        <title>The Global Catalogue of Microorganisms (GCM) 10K type strain sequencing project: providing services to taxonomists for standard genome sequencing and annotation.</title>
        <authorList>
            <consortium name="The Broad Institute Genomics Platform"/>
            <consortium name="The Broad Institute Genome Sequencing Center for Infectious Disease"/>
            <person name="Wu L."/>
            <person name="Ma J."/>
        </authorList>
    </citation>
    <scope>NUCLEOTIDE SEQUENCE [LARGE SCALE GENOMIC DNA]</scope>
    <source>
        <strain evidence="1 2">JCM 16009</strain>
    </source>
</reference>
<organism evidence="1 2">
    <name type="scientific">Pseudonocardia ailaonensis</name>
    <dbReference type="NCBI Taxonomy" id="367279"/>
    <lineage>
        <taxon>Bacteria</taxon>
        <taxon>Bacillati</taxon>
        <taxon>Actinomycetota</taxon>
        <taxon>Actinomycetes</taxon>
        <taxon>Pseudonocardiales</taxon>
        <taxon>Pseudonocardiaceae</taxon>
        <taxon>Pseudonocardia</taxon>
    </lineage>
</organism>
<gene>
    <name evidence="1" type="ORF">GCM10009836_68980</name>
</gene>
<accession>A0ABN2NNU5</accession>
<evidence type="ECO:0000313" key="1">
    <source>
        <dbReference type="EMBL" id="GAA1877795.1"/>
    </source>
</evidence>
<dbReference type="EMBL" id="BAAAQK010000028">
    <property type="protein sequence ID" value="GAA1877795.1"/>
    <property type="molecule type" value="Genomic_DNA"/>
</dbReference>
<proteinExistence type="predicted"/>